<accession>A0AA86VN48</accession>
<organism evidence="3 4">
    <name type="scientific">Sphenostylis stenocarpa</name>
    <dbReference type="NCBI Taxonomy" id="92480"/>
    <lineage>
        <taxon>Eukaryota</taxon>
        <taxon>Viridiplantae</taxon>
        <taxon>Streptophyta</taxon>
        <taxon>Embryophyta</taxon>
        <taxon>Tracheophyta</taxon>
        <taxon>Spermatophyta</taxon>
        <taxon>Magnoliopsida</taxon>
        <taxon>eudicotyledons</taxon>
        <taxon>Gunneridae</taxon>
        <taxon>Pentapetalae</taxon>
        <taxon>rosids</taxon>
        <taxon>fabids</taxon>
        <taxon>Fabales</taxon>
        <taxon>Fabaceae</taxon>
        <taxon>Papilionoideae</taxon>
        <taxon>50 kb inversion clade</taxon>
        <taxon>NPAAA clade</taxon>
        <taxon>indigoferoid/millettioid clade</taxon>
        <taxon>Phaseoleae</taxon>
        <taxon>Sphenostylis</taxon>
    </lineage>
</organism>
<feature type="transmembrane region" description="Helical" evidence="1">
    <location>
        <begin position="84"/>
        <end position="103"/>
    </location>
</feature>
<sequence>MDSKMARQILGLLAILLVLSSEVAARNLKEDEVVTERNVVGDADFLAGFPQLGGGYDYGQAGGGGPPTYGFSLQSRKMGSKTKIALLIPVLLAMLLLISPKVAMAASHFEEGETVKETNAVNGRLIDGYNIPDIVGGIVGGIVGSIISRIPGIGGAGGNLPGTGGAGDNLPVIGGAGGNFPGIVGGNIPVGGGGISGIGGSGYPGQGGYIGRQYCPYDCCVWALRGGYCATCCTI</sequence>
<dbReference type="EMBL" id="OY731405">
    <property type="protein sequence ID" value="CAJ1971091.1"/>
    <property type="molecule type" value="Genomic_DNA"/>
</dbReference>
<dbReference type="Proteomes" id="UP001189624">
    <property type="component" value="Chromosome 8"/>
</dbReference>
<dbReference type="InterPro" id="IPR010800">
    <property type="entry name" value="GRP"/>
</dbReference>
<dbReference type="Gramene" id="rna-AYBTSS11_LOCUS23089">
    <property type="protein sequence ID" value="CAJ1971091.1"/>
    <property type="gene ID" value="gene-AYBTSS11_LOCUS23089"/>
</dbReference>
<keyword evidence="1" id="KW-0472">Membrane</keyword>
<evidence type="ECO:0000256" key="2">
    <source>
        <dbReference type="SAM" id="SignalP"/>
    </source>
</evidence>
<gene>
    <name evidence="3" type="ORF">AYBTSS11_LOCUS23089</name>
</gene>
<keyword evidence="1" id="KW-0812">Transmembrane</keyword>
<feature type="signal peptide" evidence="2">
    <location>
        <begin position="1"/>
        <end position="25"/>
    </location>
</feature>
<protein>
    <submittedName>
        <fullName evidence="3">Uncharacterized protein</fullName>
    </submittedName>
</protein>
<reference evidence="3" key="1">
    <citation type="submission" date="2023-10" db="EMBL/GenBank/DDBJ databases">
        <authorList>
            <person name="Domelevo Entfellner J.-B."/>
        </authorList>
    </citation>
    <scope>NUCLEOTIDE SEQUENCE</scope>
</reference>
<dbReference type="PANTHER" id="PTHR37389:SF40">
    <property type="entry name" value="NODULIN-24"/>
    <property type="match status" value="1"/>
</dbReference>
<feature type="chain" id="PRO_5041740777" evidence="2">
    <location>
        <begin position="26"/>
        <end position="235"/>
    </location>
</feature>
<keyword evidence="1" id="KW-1133">Transmembrane helix</keyword>
<dbReference type="AlphaFoldDB" id="A0AA86VN48"/>
<evidence type="ECO:0000313" key="4">
    <source>
        <dbReference type="Proteomes" id="UP001189624"/>
    </source>
</evidence>
<keyword evidence="4" id="KW-1185">Reference proteome</keyword>
<evidence type="ECO:0000313" key="3">
    <source>
        <dbReference type="EMBL" id="CAJ1971091.1"/>
    </source>
</evidence>
<keyword evidence="2" id="KW-0732">Signal</keyword>
<evidence type="ECO:0000256" key="1">
    <source>
        <dbReference type="SAM" id="Phobius"/>
    </source>
</evidence>
<name>A0AA86VN48_9FABA</name>
<proteinExistence type="predicted"/>
<dbReference type="PANTHER" id="PTHR37389">
    <property type="entry name" value="NODULIN-24"/>
    <property type="match status" value="1"/>
</dbReference>